<sequence>MLDFNDTTSSTTALCDLDAEREAIRADLIARLESVLTTMFPAGKKRRGKFLIGDVLGSPGDSLEVVLEGEKAGLWTDRADNSGGDIYALIGGHCGIDAHSDFPHVLEAAADLLGRSRTVPARKPRKEAPVDDLGPATAKWDYLDATGKLIAVVYRYDPPGRKKEFRPWDAKRRRMAPPDPRPLYHQPGLIAASLVVLVEGEKCAQALINVGVAATTAMHGANAPVDKTDWSPLAGKAVLIWPDRDKPGWDYATQAAQALLSAGAKSCHILYPPEEAAEGWDAADAIAEGFDVAAFLANGPRLQMHDVADGAEPVVSGDESVWGTEDALALAFTRRYHRDWRYVATWGRWLVWDGHRWRTEDTLAATDLIRSVCRHAAVHADNPKIAAKLASAGTVGGVERLARSDRRHAATTAEWDADPWLLNTPGGVVDLRTGRQRAHDRADRMTRITTATPDLNPNVGSAGACPIWRQFVSEVTGGDADLQTYLQRMAGYALTGSTQEHALFFLYGTGANGKSVFVNTLATILGDYAANAPMDTFMETRTDRHPTDMAGLRGARFVAAIETEQGRRWAESKIKNLTGGDKIAARFMRQDFFEFFPQFKLFVAGNHKPPIRNIDEAMKRRLHLIPFTITVPPERRDKHLQHKLLAERDGILAWAVQGCLDWQRLGRLQPPQQVLEATEEYFEAEDALGRWLDERCVRGGNAKSLTAELFNDWKQWADATGEYVGSQRRFSDLLITRGVEKWRNGSGVRGFAGIGLKAPPTPAYSPYADN</sequence>
<gene>
    <name evidence="5" type="ORF">J1M35_18410</name>
</gene>
<dbReference type="NCBIfam" id="NF005477">
    <property type="entry name" value="PRK07078.1"/>
    <property type="match status" value="1"/>
</dbReference>
<organism evidence="5 6">
    <name type="scientific">Ottowia testudinis</name>
    <dbReference type="NCBI Taxonomy" id="2816950"/>
    <lineage>
        <taxon>Bacteria</taxon>
        <taxon>Pseudomonadati</taxon>
        <taxon>Pseudomonadota</taxon>
        <taxon>Betaproteobacteria</taxon>
        <taxon>Burkholderiales</taxon>
        <taxon>Comamonadaceae</taxon>
        <taxon>Ottowia</taxon>
    </lineage>
</organism>
<dbReference type="Gene3D" id="3.40.50.300">
    <property type="entry name" value="P-loop containing nucleotide triphosphate hydrolases"/>
    <property type="match status" value="1"/>
</dbReference>
<reference evidence="5" key="1">
    <citation type="submission" date="2021-03" db="EMBL/GenBank/DDBJ databases">
        <title>Ottowia sp. 27C isolated from the cloaca of a Giant Asian pond turtle (Heosemys grandis).</title>
        <authorList>
            <person name="Spergser J."/>
            <person name="Busse H.-J."/>
        </authorList>
    </citation>
    <scope>NUCLEOTIDE SEQUENCE</scope>
    <source>
        <strain evidence="5">27C</strain>
    </source>
</reference>
<keyword evidence="6" id="KW-1185">Reference proteome</keyword>
<dbReference type="NCBIfam" id="TIGR01613">
    <property type="entry name" value="primase_Cterm"/>
    <property type="match status" value="1"/>
</dbReference>
<dbReference type="Pfam" id="PF19263">
    <property type="entry name" value="DUF5906"/>
    <property type="match status" value="1"/>
</dbReference>
<dbReference type="PROSITE" id="PS51206">
    <property type="entry name" value="SF3_HELICASE_1"/>
    <property type="match status" value="1"/>
</dbReference>
<dbReference type="InterPro" id="IPR014015">
    <property type="entry name" value="Helicase_SF3_DNA-vir"/>
</dbReference>
<dbReference type="InterPro" id="IPR027417">
    <property type="entry name" value="P-loop_NTPase"/>
</dbReference>
<dbReference type="Proteomes" id="UP000663903">
    <property type="component" value="Chromosome"/>
</dbReference>
<dbReference type="PANTHER" id="PTHR35372:SF2">
    <property type="entry name" value="SF3 HELICASE DOMAIN-CONTAINING PROTEIN"/>
    <property type="match status" value="1"/>
</dbReference>
<dbReference type="RefSeq" id="WP_208008744.1">
    <property type="nucleotide sequence ID" value="NZ_CP071796.1"/>
</dbReference>
<accession>A0A975CFU1</accession>
<dbReference type="AlphaFoldDB" id="A0A975CFU1"/>
<evidence type="ECO:0000313" key="5">
    <source>
        <dbReference type="EMBL" id="QTD44991.1"/>
    </source>
</evidence>
<proteinExistence type="predicted"/>
<evidence type="ECO:0000256" key="1">
    <source>
        <dbReference type="ARBA" id="ARBA00022741"/>
    </source>
</evidence>
<evidence type="ECO:0000256" key="3">
    <source>
        <dbReference type="ARBA" id="ARBA00022840"/>
    </source>
</evidence>
<dbReference type="PANTHER" id="PTHR35372">
    <property type="entry name" value="ATP BINDING PROTEIN-RELATED"/>
    <property type="match status" value="1"/>
</dbReference>
<dbReference type="InterPro" id="IPR006500">
    <property type="entry name" value="Helicase_put_C_phage/plasmid"/>
</dbReference>
<dbReference type="Pfam" id="PF08706">
    <property type="entry name" value="D5_N"/>
    <property type="match status" value="1"/>
</dbReference>
<keyword evidence="2" id="KW-0378">Hydrolase</keyword>
<dbReference type="Gene3D" id="3.40.1360.10">
    <property type="match status" value="1"/>
</dbReference>
<dbReference type="InterPro" id="IPR051620">
    <property type="entry name" value="ORF904-like_C"/>
</dbReference>
<keyword evidence="1" id="KW-0547">Nucleotide-binding</keyword>
<name>A0A975CFU1_9BURK</name>
<dbReference type="InterPro" id="IPR034154">
    <property type="entry name" value="TOPRIM_DnaG/twinkle"/>
</dbReference>
<dbReference type="EMBL" id="CP071796">
    <property type="protein sequence ID" value="QTD44991.1"/>
    <property type="molecule type" value="Genomic_DNA"/>
</dbReference>
<evidence type="ECO:0000313" key="6">
    <source>
        <dbReference type="Proteomes" id="UP000663903"/>
    </source>
</evidence>
<evidence type="ECO:0000256" key="2">
    <source>
        <dbReference type="ARBA" id="ARBA00022801"/>
    </source>
</evidence>
<keyword evidence="3" id="KW-0067">ATP-binding</keyword>
<protein>
    <recommendedName>
        <fullName evidence="4">SF3 helicase domain-containing protein</fullName>
    </recommendedName>
</protein>
<dbReference type="InterPro" id="IPR014818">
    <property type="entry name" value="Phage/plasmid_primase_P4_C"/>
</dbReference>
<dbReference type="CDD" id="cd01029">
    <property type="entry name" value="TOPRIM_primases"/>
    <property type="match status" value="1"/>
</dbReference>
<dbReference type="GO" id="GO:0016787">
    <property type="term" value="F:hydrolase activity"/>
    <property type="evidence" value="ECO:0007669"/>
    <property type="project" value="UniProtKB-KW"/>
</dbReference>
<dbReference type="KEGG" id="otd:J1M35_18410"/>
<dbReference type="GO" id="GO:0005524">
    <property type="term" value="F:ATP binding"/>
    <property type="evidence" value="ECO:0007669"/>
    <property type="project" value="UniProtKB-KW"/>
</dbReference>
<dbReference type="InterPro" id="IPR045455">
    <property type="entry name" value="NrS-1_pol-like_helicase"/>
</dbReference>
<feature type="domain" description="SF3 helicase" evidence="4">
    <location>
        <begin position="481"/>
        <end position="640"/>
    </location>
</feature>
<evidence type="ECO:0000259" key="4">
    <source>
        <dbReference type="PROSITE" id="PS51206"/>
    </source>
</evidence>
<dbReference type="SMART" id="SM00885">
    <property type="entry name" value="D5_N"/>
    <property type="match status" value="1"/>
</dbReference>